<evidence type="ECO:0000256" key="6">
    <source>
        <dbReference type="ARBA" id="ARBA00022989"/>
    </source>
</evidence>
<evidence type="ECO:0000256" key="7">
    <source>
        <dbReference type="ARBA" id="ARBA00023136"/>
    </source>
</evidence>
<evidence type="ECO:0000256" key="8">
    <source>
        <dbReference type="ARBA" id="ARBA00043264"/>
    </source>
</evidence>
<evidence type="ECO:0000259" key="10">
    <source>
        <dbReference type="PROSITE" id="PS50893"/>
    </source>
</evidence>
<keyword evidence="7 9" id="KW-0472">Membrane</keyword>
<dbReference type="SUPFAM" id="SSF90123">
    <property type="entry name" value="ABC transporter transmembrane region"/>
    <property type="match status" value="1"/>
</dbReference>
<dbReference type="PROSITE" id="PS50893">
    <property type="entry name" value="ABC_TRANSPORTER_2"/>
    <property type="match status" value="1"/>
</dbReference>
<dbReference type="PANTHER" id="PTHR24221">
    <property type="entry name" value="ATP-BINDING CASSETTE SUB-FAMILY B"/>
    <property type="match status" value="1"/>
</dbReference>
<feature type="domain" description="ABC transmembrane type-1" evidence="11">
    <location>
        <begin position="308"/>
        <end position="587"/>
    </location>
</feature>
<evidence type="ECO:0000259" key="12">
    <source>
        <dbReference type="PROSITE" id="PS50990"/>
    </source>
</evidence>
<gene>
    <name evidence="13" type="ORF">LVJ94_07760</name>
</gene>
<organism evidence="13 14">
    <name type="scientific">Pendulispora rubella</name>
    <dbReference type="NCBI Taxonomy" id="2741070"/>
    <lineage>
        <taxon>Bacteria</taxon>
        <taxon>Pseudomonadati</taxon>
        <taxon>Myxococcota</taxon>
        <taxon>Myxococcia</taxon>
        <taxon>Myxococcales</taxon>
        <taxon>Sorangiineae</taxon>
        <taxon>Pendulisporaceae</taxon>
        <taxon>Pendulispora</taxon>
    </lineage>
</organism>
<dbReference type="Gene3D" id="3.40.50.300">
    <property type="entry name" value="P-loop containing nucleotide triphosphate hydrolases"/>
    <property type="match status" value="1"/>
</dbReference>
<evidence type="ECO:0000313" key="13">
    <source>
        <dbReference type="EMBL" id="WXB07129.1"/>
    </source>
</evidence>
<name>A0ABZ2L874_9BACT</name>
<feature type="transmembrane region" description="Helical" evidence="9">
    <location>
        <begin position="348"/>
        <end position="369"/>
    </location>
</feature>
<dbReference type="InterPro" id="IPR005074">
    <property type="entry name" value="Peptidase_C39"/>
</dbReference>
<protein>
    <submittedName>
        <fullName evidence="13">ATP-binding cassette domain-containing protein</fullName>
    </submittedName>
</protein>
<accession>A0ABZ2L874</accession>
<dbReference type="SMART" id="SM00382">
    <property type="entry name" value="AAA"/>
    <property type="match status" value="1"/>
</dbReference>
<proteinExistence type="predicted"/>
<dbReference type="InterPro" id="IPR039421">
    <property type="entry name" value="Type_1_exporter"/>
</dbReference>
<feature type="domain" description="ABC transporter" evidence="10">
    <location>
        <begin position="618"/>
        <end position="852"/>
    </location>
</feature>
<keyword evidence="4 13" id="KW-0067">ATP-binding</keyword>
<dbReference type="Pfam" id="PF00005">
    <property type="entry name" value="ABC_tran"/>
    <property type="match status" value="1"/>
</dbReference>
<dbReference type="InterPro" id="IPR003593">
    <property type="entry name" value="AAA+_ATPase"/>
</dbReference>
<keyword evidence="8" id="KW-0080">Bacteriocin transport</keyword>
<dbReference type="Gene3D" id="1.20.1560.10">
    <property type="entry name" value="ABC transporter type 1, transmembrane domain"/>
    <property type="match status" value="1"/>
</dbReference>
<feature type="transmembrane region" description="Helical" evidence="9">
    <location>
        <begin position="561"/>
        <end position="582"/>
    </location>
</feature>
<dbReference type="PROSITE" id="PS50929">
    <property type="entry name" value="ABC_TM1F"/>
    <property type="match status" value="1"/>
</dbReference>
<dbReference type="EMBL" id="CP089983">
    <property type="protein sequence ID" value="WXB07129.1"/>
    <property type="molecule type" value="Genomic_DNA"/>
</dbReference>
<comment type="subcellular location">
    <subcellularLocation>
        <location evidence="1">Cell membrane</location>
        <topology evidence="1">Multi-pass membrane protein</topology>
    </subcellularLocation>
</comment>
<dbReference type="InterPro" id="IPR036640">
    <property type="entry name" value="ABC1_TM_sf"/>
</dbReference>
<sequence>MIAAPTIHRRFFVPEVVQTSAMDCGPAALTSLLEGFRISASYGRLREACQTDVDGTSIDTLEDLAGKLGLNATQTMVPPEHLFLPEGGVLPAIVVVRQPNGMPHFIVVWRSVGGLLQVMDPGVGRRWMTPSSLREQLFMHGMPVSEAQFHALATSDAVVRVLRRRLSELGCTRELDAMLTRAATSASWRAIALLDAATRMVTDIVSSGSVRKGREAGGLLRSLIEGCEGVPPGEGPIPPPYWTGLPDGEEDVWLQGAVVVAVRARDVERKAPVSSTSAELTAVLQEAPARPLHELLRILRDDGALGPVALVVAIALAATFGIIEAILVRGLVEVAGDLGVVKERMAGLGAIVAFFLMMLLLELPIAHAIRRLGRHLDARLRIAFLSKLPRLADRYLSSRPTSDMAHRSHALSTLRGFPDLGAQLVRSALSLLATVGAIVWLHPASAPLAILAGGVAIAVPLASERVLSERDLRVRAHVGGLSGFYLDALLGLVPVRTHGAERAVRREHENLLVQWARAGRSLIEAALVADTVGALLGFALAALLLFCYVQRGGPVSGLLLFAYWVLKLPALGQSLAALVRAYPGIRNTALRLLEPLGALEEERVHGATATSSARGLELAFEGVSIVAGGHTILDGLDLRIAPGSDVAIVGSSGAGKSTLVGILLGWHRPVAGRVLVDGHPLDAARADTLRRECAWVDPAVQLWNRSLADNMLYGTSAGAMGAMPGALDAADLQGLLERLPDGMQTVLGEGGALMSGGEGQRVRFGRALLRRDARLVILDEPFRGLDREKRRTLLTRARAWWRGATILCVTHDVRETLDFGRVLVVEGGRVVEDGVPMALVQDPSSRYRMMLDAEKEVQRGFWSGGTWRRMTLRAGKLDEHDEGVVPIVRPTMTRPARLRART</sequence>
<dbReference type="InterPro" id="IPR003439">
    <property type="entry name" value="ABC_transporter-like_ATP-bd"/>
</dbReference>
<evidence type="ECO:0000256" key="1">
    <source>
        <dbReference type="ARBA" id="ARBA00004651"/>
    </source>
</evidence>
<evidence type="ECO:0000256" key="9">
    <source>
        <dbReference type="SAM" id="Phobius"/>
    </source>
</evidence>
<keyword evidence="14" id="KW-1185">Reference proteome</keyword>
<evidence type="ECO:0000256" key="3">
    <source>
        <dbReference type="ARBA" id="ARBA00022741"/>
    </source>
</evidence>
<dbReference type="Pfam" id="PF03412">
    <property type="entry name" value="Peptidase_C39"/>
    <property type="match status" value="1"/>
</dbReference>
<dbReference type="Proteomes" id="UP001374803">
    <property type="component" value="Chromosome"/>
</dbReference>
<keyword evidence="5" id="KW-0653">Protein transport</keyword>
<evidence type="ECO:0000256" key="2">
    <source>
        <dbReference type="ARBA" id="ARBA00022692"/>
    </source>
</evidence>
<dbReference type="RefSeq" id="WP_394836789.1">
    <property type="nucleotide sequence ID" value="NZ_CP089929.1"/>
</dbReference>
<keyword evidence="2 9" id="KW-0812">Transmembrane</keyword>
<keyword evidence="3" id="KW-0547">Nucleotide-binding</keyword>
<feature type="domain" description="Peptidase C39" evidence="12">
    <location>
        <begin position="18"/>
        <end position="144"/>
    </location>
</feature>
<evidence type="ECO:0000259" key="11">
    <source>
        <dbReference type="PROSITE" id="PS50929"/>
    </source>
</evidence>
<evidence type="ECO:0000256" key="5">
    <source>
        <dbReference type="ARBA" id="ARBA00022927"/>
    </source>
</evidence>
<evidence type="ECO:0000313" key="14">
    <source>
        <dbReference type="Proteomes" id="UP001374803"/>
    </source>
</evidence>
<dbReference type="InterPro" id="IPR027417">
    <property type="entry name" value="P-loop_NTPase"/>
</dbReference>
<dbReference type="InterPro" id="IPR011527">
    <property type="entry name" value="ABC1_TM_dom"/>
</dbReference>
<dbReference type="Gene3D" id="3.90.70.10">
    <property type="entry name" value="Cysteine proteinases"/>
    <property type="match status" value="1"/>
</dbReference>
<reference evidence="13" key="1">
    <citation type="submission" date="2021-12" db="EMBL/GenBank/DDBJ databases">
        <title>Discovery of the Pendulisporaceae a myxobacterial family with distinct sporulation behavior and unique specialized metabolism.</title>
        <authorList>
            <person name="Garcia R."/>
            <person name="Popoff A."/>
            <person name="Bader C.D."/>
            <person name="Loehr J."/>
            <person name="Walesch S."/>
            <person name="Walt C."/>
            <person name="Boldt J."/>
            <person name="Bunk B."/>
            <person name="Haeckl F.J.F.P.J."/>
            <person name="Gunesch A.P."/>
            <person name="Birkelbach J."/>
            <person name="Nuebel U."/>
            <person name="Pietschmann T."/>
            <person name="Bach T."/>
            <person name="Mueller R."/>
        </authorList>
    </citation>
    <scope>NUCLEOTIDE SEQUENCE</scope>
    <source>
        <strain evidence="13">MSr11367</strain>
    </source>
</reference>
<evidence type="ECO:0000256" key="4">
    <source>
        <dbReference type="ARBA" id="ARBA00022840"/>
    </source>
</evidence>
<dbReference type="PROSITE" id="PS50990">
    <property type="entry name" value="PEPTIDASE_C39"/>
    <property type="match status" value="1"/>
</dbReference>
<dbReference type="PANTHER" id="PTHR24221:SF654">
    <property type="entry name" value="ATP-BINDING CASSETTE SUB-FAMILY B MEMBER 6"/>
    <property type="match status" value="1"/>
</dbReference>
<feature type="transmembrane region" description="Helical" evidence="9">
    <location>
        <begin position="527"/>
        <end position="549"/>
    </location>
</feature>
<dbReference type="SUPFAM" id="SSF52540">
    <property type="entry name" value="P-loop containing nucleoside triphosphate hydrolases"/>
    <property type="match status" value="1"/>
</dbReference>
<dbReference type="GO" id="GO:0005524">
    <property type="term" value="F:ATP binding"/>
    <property type="evidence" value="ECO:0007669"/>
    <property type="project" value="UniProtKB-KW"/>
</dbReference>
<keyword evidence="5" id="KW-0813">Transport</keyword>
<keyword evidence="6 9" id="KW-1133">Transmembrane helix</keyword>
<feature type="transmembrane region" description="Helical" evidence="9">
    <location>
        <begin position="304"/>
        <end position="328"/>
    </location>
</feature>